<keyword evidence="5" id="KW-1185">Reference proteome</keyword>
<dbReference type="InterPro" id="IPR003169">
    <property type="entry name" value="GYF"/>
</dbReference>
<evidence type="ECO:0000313" key="4">
    <source>
        <dbReference type="EMBL" id="KTW30533.1"/>
    </source>
</evidence>
<organism evidence="4 5">
    <name type="scientific">Pneumocystis jirovecii (strain RU7)</name>
    <name type="common">Human pneumocystis pneumonia agent</name>
    <dbReference type="NCBI Taxonomy" id="1408657"/>
    <lineage>
        <taxon>Eukaryota</taxon>
        <taxon>Fungi</taxon>
        <taxon>Dikarya</taxon>
        <taxon>Ascomycota</taxon>
        <taxon>Taphrinomycotina</taxon>
        <taxon>Pneumocystomycetes</taxon>
        <taxon>Pneumocystaceae</taxon>
        <taxon>Pneumocystis</taxon>
    </lineage>
</organism>
<dbReference type="Pfam" id="PF02213">
    <property type="entry name" value="GYF"/>
    <property type="match status" value="1"/>
</dbReference>
<evidence type="ECO:0000256" key="1">
    <source>
        <dbReference type="SAM" id="Coils"/>
    </source>
</evidence>
<evidence type="ECO:0000259" key="3">
    <source>
        <dbReference type="PROSITE" id="PS50829"/>
    </source>
</evidence>
<feature type="compositionally biased region" description="Acidic residues" evidence="2">
    <location>
        <begin position="129"/>
        <end position="140"/>
    </location>
</feature>
<keyword evidence="1" id="KW-0175">Coiled coil</keyword>
<feature type="region of interest" description="Disordered" evidence="2">
    <location>
        <begin position="38"/>
        <end position="70"/>
    </location>
</feature>
<dbReference type="SMART" id="SM00444">
    <property type="entry name" value="GYF"/>
    <property type="match status" value="1"/>
</dbReference>
<dbReference type="OrthoDB" id="9989112at2759"/>
<dbReference type="EMBL" id="LFWA01000007">
    <property type="protein sequence ID" value="KTW30533.1"/>
    <property type="molecule type" value="Genomic_DNA"/>
</dbReference>
<protein>
    <recommendedName>
        <fullName evidence="3">GYF domain-containing protein</fullName>
    </recommendedName>
</protein>
<feature type="compositionally biased region" description="Low complexity" evidence="2">
    <location>
        <begin position="60"/>
        <end position="69"/>
    </location>
</feature>
<dbReference type="VEuPathDB" id="FungiDB:T551_01816"/>
<dbReference type="GeneID" id="28940334"/>
<dbReference type="AlphaFoldDB" id="A0A0W4ZQ84"/>
<dbReference type="eggNOG" id="KOG2950">
    <property type="taxonomic scope" value="Eukaryota"/>
</dbReference>
<feature type="coiled-coil region" evidence="1">
    <location>
        <begin position="197"/>
        <end position="246"/>
    </location>
</feature>
<dbReference type="Gene3D" id="3.30.1490.40">
    <property type="match status" value="1"/>
</dbReference>
<dbReference type="SUPFAM" id="SSF55277">
    <property type="entry name" value="GYF domain"/>
    <property type="match status" value="1"/>
</dbReference>
<dbReference type="InterPro" id="IPR035445">
    <property type="entry name" value="GYF-like_dom_sf"/>
</dbReference>
<dbReference type="InterPro" id="IPR039905">
    <property type="entry name" value="CD2BP2/Lin1"/>
</dbReference>
<gene>
    <name evidence="4" type="ORF">T551_01816</name>
</gene>
<feature type="domain" description="GYF" evidence="3">
    <location>
        <begin position="332"/>
        <end position="382"/>
    </location>
</feature>
<dbReference type="PANTHER" id="PTHR13138:SF3">
    <property type="entry name" value="CD2 ANTIGEN CYTOPLASMIC TAIL-BINDING PROTEIN 2"/>
    <property type="match status" value="1"/>
</dbReference>
<name>A0A0W4ZQ84_PNEJ7</name>
<evidence type="ECO:0000256" key="2">
    <source>
        <dbReference type="SAM" id="MobiDB-lite"/>
    </source>
</evidence>
<sequence>MLDFSYKLPNNKKQKAVIQDDEDSLLEADLNARKSDKRKVCTEGYDSDSSNEGLYREPEGAGTANAADNGDIDMFEENTHIHPENEKLDANNGRIYPEDKPKKAPRFIELHEIEGQDFTSTQEFIDILDEDDENDDDFDPELGASGRKKNPPKIEAFNMKTDFEEGRFDEDGNYIRNAPDLNSKHDIWLEGIKRSDIVKAREAMEKKERERQQQEVEEELTLENMYEELLKLLETGESVLEALQRLGGGMTQKKRWTSKNKRNVMQEEINEEKCKEMEKKHQEIEKITELANKLMQRGHSEIYDMTRETIAREYQKETGNAWKNPRKEEKEDSKYEYRWEGKDEVYGPYERHQIKDWHKQGFFTEQKIEIRKQGDQVFQSLEYFGFSSTA</sequence>
<accession>A0A0W4ZQ84</accession>
<dbReference type="GO" id="GO:0005682">
    <property type="term" value="C:U5 snRNP"/>
    <property type="evidence" value="ECO:0007669"/>
    <property type="project" value="InterPro"/>
</dbReference>
<dbReference type="PROSITE" id="PS50829">
    <property type="entry name" value="GYF"/>
    <property type="match status" value="1"/>
</dbReference>
<dbReference type="Proteomes" id="UP000053447">
    <property type="component" value="Unassembled WGS sequence"/>
</dbReference>
<evidence type="ECO:0000313" key="5">
    <source>
        <dbReference type="Proteomes" id="UP000053447"/>
    </source>
</evidence>
<dbReference type="PANTHER" id="PTHR13138">
    <property type="entry name" value="PROTEIN LIN1"/>
    <property type="match status" value="1"/>
</dbReference>
<dbReference type="RefSeq" id="XP_018229824.1">
    <property type="nucleotide sequence ID" value="XM_018374079.1"/>
</dbReference>
<feature type="region of interest" description="Disordered" evidence="2">
    <location>
        <begin position="129"/>
        <end position="153"/>
    </location>
</feature>
<comment type="caution">
    <text evidence="4">The sequence shown here is derived from an EMBL/GenBank/DDBJ whole genome shotgun (WGS) entry which is preliminary data.</text>
</comment>
<reference evidence="5" key="1">
    <citation type="journal article" date="2016" name="Nat. Commun.">
        <title>Genome analysis of three Pneumocystis species reveals adaptation mechanisms to life exclusively in mammalian hosts.</title>
        <authorList>
            <person name="Ma L."/>
            <person name="Chen Z."/>
            <person name="Huang D.W."/>
            <person name="Kutty G."/>
            <person name="Ishihara M."/>
            <person name="Wang H."/>
            <person name="Abouelleil A."/>
            <person name="Bishop L."/>
            <person name="Davey E."/>
            <person name="Deng R."/>
            <person name="Deng X."/>
            <person name="Fan L."/>
            <person name="Fantoni G."/>
            <person name="Fitzgerald M."/>
            <person name="Gogineni E."/>
            <person name="Goldberg J.M."/>
            <person name="Handley G."/>
            <person name="Hu X."/>
            <person name="Huber C."/>
            <person name="Jiao X."/>
            <person name="Jones K."/>
            <person name="Levin J.Z."/>
            <person name="Liu Y."/>
            <person name="Macdonald P."/>
            <person name="Melnikov A."/>
            <person name="Raley C."/>
            <person name="Sassi M."/>
            <person name="Sherman B.T."/>
            <person name="Song X."/>
            <person name="Sykes S."/>
            <person name="Tran B."/>
            <person name="Walsh L."/>
            <person name="Xia Y."/>
            <person name="Yang J."/>
            <person name="Young S."/>
            <person name="Zeng Q."/>
            <person name="Zheng X."/>
            <person name="Stephens R."/>
            <person name="Nusbaum C."/>
            <person name="Birren B.W."/>
            <person name="Azadi P."/>
            <person name="Lempicki R.A."/>
            <person name="Cuomo C.A."/>
            <person name="Kovacs J.A."/>
        </authorList>
    </citation>
    <scope>NUCLEOTIDE SEQUENCE [LARGE SCALE GENOMIC DNA]</scope>
    <source>
        <strain evidence="5">RU7</strain>
    </source>
</reference>
<proteinExistence type="predicted"/>
<dbReference type="STRING" id="1408657.A0A0W4ZQ84"/>